<accession>A0A178M9X8</accession>
<feature type="transmembrane region" description="Helical" evidence="6">
    <location>
        <begin position="275"/>
        <end position="295"/>
    </location>
</feature>
<keyword evidence="2" id="KW-1003">Cell membrane</keyword>
<evidence type="ECO:0000256" key="6">
    <source>
        <dbReference type="SAM" id="Phobius"/>
    </source>
</evidence>
<dbReference type="EMBL" id="LWQS01000060">
    <property type="protein sequence ID" value="OAN45007.1"/>
    <property type="molecule type" value="Genomic_DNA"/>
</dbReference>
<proteinExistence type="predicted"/>
<evidence type="ECO:0000256" key="5">
    <source>
        <dbReference type="ARBA" id="ARBA00023136"/>
    </source>
</evidence>
<dbReference type="RefSeq" id="WP_066788304.1">
    <property type="nucleotide sequence ID" value="NZ_LWQS01000060.1"/>
</dbReference>
<feature type="domain" description="Type II secretion system protein GspF" evidence="7">
    <location>
        <begin position="166"/>
        <end position="291"/>
    </location>
</feature>
<dbReference type="OrthoDB" id="9810662at2"/>
<evidence type="ECO:0000259" key="7">
    <source>
        <dbReference type="Pfam" id="PF00482"/>
    </source>
</evidence>
<keyword evidence="5 6" id="KW-0472">Membrane</keyword>
<evidence type="ECO:0000256" key="4">
    <source>
        <dbReference type="ARBA" id="ARBA00022989"/>
    </source>
</evidence>
<keyword evidence="9" id="KW-1185">Reference proteome</keyword>
<dbReference type="PANTHER" id="PTHR35007:SF2">
    <property type="entry name" value="PILUS ASSEMBLE PROTEIN"/>
    <property type="match status" value="1"/>
</dbReference>
<protein>
    <submittedName>
        <fullName evidence="8">Type II secretion system protein</fullName>
    </submittedName>
</protein>
<evidence type="ECO:0000256" key="2">
    <source>
        <dbReference type="ARBA" id="ARBA00022475"/>
    </source>
</evidence>
<dbReference type="Pfam" id="PF00482">
    <property type="entry name" value="T2SSF"/>
    <property type="match status" value="1"/>
</dbReference>
<dbReference type="InterPro" id="IPR018076">
    <property type="entry name" value="T2SS_GspF_dom"/>
</dbReference>
<feature type="transmembrane region" description="Helical" evidence="6">
    <location>
        <begin position="6"/>
        <end position="22"/>
    </location>
</feature>
<sequence>MIDILIIAGIVLVGAALIIVAVRQMNQSRAISERLDQYTDVSLSLEELELQQPFRERVLIPMFRALLNTLGRFGLKQNQERLRTNLQLAGNPGNISPNMFIGLRMALAIVLMMLIGLLVIGRMPFMQALMGTLIAAAIGYILPGIWLDRKIKQRKKNILKALPDALDLLCISVEAGLAFDLALQRVAQKWDNELSHEFQRVLQDIRLGRTRREALRDLAARTGVDDVQTFVSAVIQADQLGVSMSKILRIQSDQLRVRRRQRAEEAAQKAPVKMLIPMVFLIFPALFVVILGPAVPRIMTALGVMNSGAGN</sequence>
<evidence type="ECO:0000256" key="1">
    <source>
        <dbReference type="ARBA" id="ARBA00004651"/>
    </source>
</evidence>
<organism evidence="8 9">
    <name type="scientific">Chloroflexus islandicus</name>
    <dbReference type="NCBI Taxonomy" id="1707952"/>
    <lineage>
        <taxon>Bacteria</taxon>
        <taxon>Bacillati</taxon>
        <taxon>Chloroflexota</taxon>
        <taxon>Chloroflexia</taxon>
        <taxon>Chloroflexales</taxon>
        <taxon>Chloroflexineae</taxon>
        <taxon>Chloroflexaceae</taxon>
        <taxon>Chloroflexus</taxon>
    </lineage>
</organism>
<dbReference type="AlphaFoldDB" id="A0A178M9X8"/>
<dbReference type="STRING" id="1707952.A6A03_02305"/>
<comment type="caution">
    <text evidence="8">The sequence shown here is derived from an EMBL/GenBank/DDBJ whole genome shotgun (WGS) entry which is preliminary data.</text>
</comment>
<evidence type="ECO:0000256" key="3">
    <source>
        <dbReference type="ARBA" id="ARBA00022692"/>
    </source>
</evidence>
<name>A0A178M9X8_9CHLR</name>
<keyword evidence="4 6" id="KW-1133">Transmembrane helix</keyword>
<evidence type="ECO:0000313" key="8">
    <source>
        <dbReference type="EMBL" id="OAN45007.1"/>
    </source>
</evidence>
<gene>
    <name evidence="8" type="ORF">A6A03_02305</name>
</gene>
<keyword evidence="3 6" id="KW-0812">Transmembrane</keyword>
<dbReference type="PANTHER" id="PTHR35007">
    <property type="entry name" value="INTEGRAL MEMBRANE PROTEIN-RELATED"/>
    <property type="match status" value="1"/>
</dbReference>
<comment type="subcellular location">
    <subcellularLocation>
        <location evidence="1">Cell membrane</location>
        <topology evidence="1">Multi-pass membrane protein</topology>
    </subcellularLocation>
</comment>
<reference evidence="8 9" key="1">
    <citation type="submission" date="2016-04" db="EMBL/GenBank/DDBJ databases">
        <title>Chloroflexus islandicus sp. nov., a thermophilic filamentous anoxygenic phototrophic bacterium from geyser Strokkur (Iceland).</title>
        <authorList>
            <person name="Gaisin V.A."/>
            <person name="Kalashnikov A.M."/>
            <person name="Sukhacheva M.V."/>
            <person name="Grouzdev D.S."/>
            <person name="Ivanov T.M."/>
            <person name="Kuznetsov B."/>
            <person name="Gorlenko V.M."/>
        </authorList>
    </citation>
    <scope>NUCLEOTIDE SEQUENCE [LARGE SCALE GENOMIC DNA]</scope>
    <source>
        <strain evidence="9">isl-2</strain>
    </source>
</reference>
<dbReference type="Proteomes" id="UP000078287">
    <property type="component" value="Unassembled WGS sequence"/>
</dbReference>
<feature type="transmembrane region" description="Helical" evidence="6">
    <location>
        <begin position="126"/>
        <end position="147"/>
    </location>
</feature>
<feature type="transmembrane region" description="Helical" evidence="6">
    <location>
        <begin position="101"/>
        <end position="120"/>
    </location>
</feature>
<dbReference type="GO" id="GO:0005886">
    <property type="term" value="C:plasma membrane"/>
    <property type="evidence" value="ECO:0007669"/>
    <property type="project" value="UniProtKB-SubCell"/>
</dbReference>
<evidence type="ECO:0000313" key="9">
    <source>
        <dbReference type="Proteomes" id="UP000078287"/>
    </source>
</evidence>